<sequence length="61" mass="7397">MLEIKNKTVETQNIPPQVIHIMDDLRWHILGGESFYETFQCVKSLVHGIYYYSRRNKVWNR</sequence>
<organism evidence="1 2">
    <name type="scientific">Halobacillus alkaliphilus</name>
    <dbReference type="NCBI Taxonomy" id="396056"/>
    <lineage>
        <taxon>Bacteria</taxon>
        <taxon>Bacillati</taxon>
        <taxon>Bacillota</taxon>
        <taxon>Bacilli</taxon>
        <taxon>Bacillales</taxon>
        <taxon>Bacillaceae</taxon>
        <taxon>Halobacillus</taxon>
    </lineage>
</organism>
<dbReference type="AlphaFoldDB" id="A0A1I2JT71"/>
<evidence type="ECO:0000313" key="1">
    <source>
        <dbReference type="EMBL" id="SFF57203.1"/>
    </source>
</evidence>
<evidence type="ECO:0000313" key="2">
    <source>
        <dbReference type="Proteomes" id="UP000198897"/>
    </source>
</evidence>
<proteinExistence type="predicted"/>
<dbReference type="EMBL" id="FOOG01000002">
    <property type="protein sequence ID" value="SFF57203.1"/>
    <property type="molecule type" value="Genomic_DNA"/>
</dbReference>
<protein>
    <submittedName>
        <fullName evidence="1">Uncharacterized protein</fullName>
    </submittedName>
</protein>
<reference evidence="2" key="1">
    <citation type="submission" date="2016-10" db="EMBL/GenBank/DDBJ databases">
        <authorList>
            <person name="Varghese N."/>
            <person name="Submissions S."/>
        </authorList>
    </citation>
    <scope>NUCLEOTIDE SEQUENCE [LARGE SCALE GENOMIC DNA]</scope>
    <source>
        <strain evidence="2">FP5</strain>
    </source>
</reference>
<accession>A0A1I2JT71</accession>
<keyword evidence="2" id="KW-1185">Reference proteome</keyword>
<gene>
    <name evidence="1" type="ORF">SAMN05216353_10241</name>
</gene>
<dbReference type="Proteomes" id="UP000198897">
    <property type="component" value="Unassembled WGS sequence"/>
</dbReference>
<name>A0A1I2JT71_9BACI</name>